<reference evidence="1 2" key="1">
    <citation type="submission" date="2015-11" db="EMBL/GenBank/DDBJ databases">
        <title>Genomic analysis of 38 Legionella species identifies large and diverse effector repertoires.</title>
        <authorList>
            <person name="Burstein D."/>
            <person name="Amaro F."/>
            <person name="Zusman T."/>
            <person name="Lifshitz Z."/>
            <person name="Cohen O."/>
            <person name="Gilbert J.A."/>
            <person name="Pupko T."/>
            <person name="Shuman H.A."/>
            <person name="Segal G."/>
        </authorList>
    </citation>
    <scope>NUCLEOTIDE SEQUENCE [LARGE SCALE GENOMIC DNA]</scope>
    <source>
        <strain evidence="1 2">ATCC 43878</strain>
    </source>
</reference>
<gene>
    <name evidence="1" type="ORF">Lbru_2966</name>
</gene>
<dbReference type="AlphaFoldDB" id="A0A0W0S0K3"/>
<dbReference type="PANTHER" id="PTHR42999">
    <property type="entry name" value="ANTIBIOTIC RESISTANCE PROTEIN MCBG"/>
    <property type="match status" value="1"/>
</dbReference>
<dbReference type="Pfam" id="PF13576">
    <property type="entry name" value="Pentapeptide_3"/>
    <property type="match status" value="1"/>
</dbReference>
<dbReference type="InterPro" id="IPR001646">
    <property type="entry name" value="5peptide_repeat"/>
</dbReference>
<dbReference type="Proteomes" id="UP000054742">
    <property type="component" value="Unassembled WGS sequence"/>
</dbReference>
<dbReference type="STRING" id="29422.Lbru_2966"/>
<comment type="caution">
    <text evidence="1">The sequence shown here is derived from an EMBL/GenBank/DDBJ whole genome shotgun (WGS) entry which is preliminary data.</text>
</comment>
<proteinExistence type="predicted"/>
<dbReference type="Gene3D" id="2.160.20.80">
    <property type="entry name" value="E3 ubiquitin-protein ligase SopA"/>
    <property type="match status" value="2"/>
</dbReference>
<dbReference type="InterPro" id="IPR052949">
    <property type="entry name" value="PA_immunity-related"/>
</dbReference>
<dbReference type="SUPFAM" id="SSF141571">
    <property type="entry name" value="Pentapeptide repeat-like"/>
    <property type="match status" value="1"/>
</dbReference>
<dbReference type="EMBL" id="LNXV01000036">
    <property type="protein sequence ID" value="KTC76859.1"/>
    <property type="molecule type" value="Genomic_DNA"/>
</dbReference>
<keyword evidence="2" id="KW-1185">Reference proteome</keyword>
<organism evidence="1 2">
    <name type="scientific">Legionella brunensis</name>
    <dbReference type="NCBI Taxonomy" id="29422"/>
    <lineage>
        <taxon>Bacteria</taxon>
        <taxon>Pseudomonadati</taxon>
        <taxon>Pseudomonadota</taxon>
        <taxon>Gammaproteobacteria</taxon>
        <taxon>Legionellales</taxon>
        <taxon>Legionellaceae</taxon>
        <taxon>Legionella</taxon>
    </lineage>
</organism>
<dbReference type="OrthoDB" id="5652420at2"/>
<evidence type="ECO:0000313" key="2">
    <source>
        <dbReference type="Proteomes" id="UP000054742"/>
    </source>
</evidence>
<dbReference type="PANTHER" id="PTHR42999:SF1">
    <property type="entry name" value="PENTAPEPTIDE REPEAT-CONTAINING PROTEIN"/>
    <property type="match status" value="1"/>
</dbReference>
<evidence type="ECO:0000313" key="1">
    <source>
        <dbReference type="EMBL" id="KTC76859.1"/>
    </source>
</evidence>
<dbReference type="RefSeq" id="WP_058442927.1">
    <property type="nucleotide sequence ID" value="NZ_CAAAHU010000021.1"/>
</dbReference>
<protein>
    <submittedName>
        <fullName evidence="1">Pentapeptide repeats (8 copies)</fullName>
    </submittedName>
</protein>
<sequence length="603" mass="68831">MTFRKEIKGLASVIDKQLSGEKLGSFLQQLDDLEYRIYLSINQLLNEKFDPRKPLSEQMVSRYLKEHNDLLIEIGVLRDSSLLQYSELSKQEKFIVWQNYVSNEIKSKKAPNKSDNILSSVQERFETFEVLTNLLKFKASEKLHSNLFSDLFRLMKFESGYHLLVKIKGHLESGKTIELFQGEDYVAQLVPENPSNAFAVQTDESREIVKGLTDFNLDTLKASYIKDKNNSVRDNESLLSKVDIFIPFTRNMEIILGHSNNGKIVYSISPSYRALFHELAHAHHALKGTHKRKYELPKQLGIFFSRNAEELWTIYLGKTSERSLSKDDKLPTRLTHASFTLFESKEQMVASADPEQIARAEMKIFSRKVQAEILSANKKFSHTKFGGKNTPKVDRLEMDLGYQHGAFIFEKGCATIFAHNSKISKSIFNGSDLSESRFVSSELKSSSFNKTILHNVTIKLSTLNSSMFDDALIHQANIEDNNFEVTSFKKTKILSSTITKSTFAGATFKKTRIENTVFENVDFSEATFNDVIFTNVTFKNCNFSHISAVKMKMLDCHFENVSFESARVRESEISGELNELAELNTTNADMITCNFSSYHSQNL</sequence>
<dbReference type="PATRIC" id="fig|29422.6.peg.3142"/>
<name>A0A0W0S0K3_9GAMM</name>
<accession>A0A0W0S0K3</accession>